<evidence type="ECO:0000313" key="2">
    <source>
        <dbReference type="Proteomes" id="UP000530234"/>
    </source>
</evidence>
<sequence length="91" mass="10352">MTNSREVDEIRSLVRELREALGPCDPSLNSLSTVVGLAMNAEEDVALDDLCHVIECFRIPLTGEQFDRINRLAEHFDSDIPGHTRIERFVR</sequence>
<comment type="caution">
    <text evidence="1">The sequence shown here is derived from an EMBL/GenBank/DDBJ whole genome shotgun (WGS) entry which is preliminary data.</text>
</comment>
<gene>
    <name evidence="1" type="ORF">FOE67_01765</name>
</gene>
<organism evidence="1 2">
    <name type="scientific">Streptomyces calidiresistens</name>
    <dbReference type="NCBI Taxonomy" id="1485586"/>
    <lineage>
        <taxon>Bacteria</taxon>
        <taxon>Bacillati</taxon>
        <taxon>Actinomycetota</taxon>
        <taxon>Actinomycetes</taxon>
        <taxon>Kitasatosporales</taxon>
        <taxon>Streptomycetaceae</taxon>
        <taxon>Streptomyces</taxon>
    </lineage>
</organism>
<evidence type="ECO:0000313" key="1">
    <source>
        <dbReference type="EMBL" id="MBB0228272.1"/>
    </source>
</evidence>
<name>A0A7W3SZT4_9ACTN</name>
<dbReference type="EMBL" id="VKHS01000016">
    <property type="protein sequence ID" value="MBB0228272.1"/>
    <property type="molecule type" value="Genomic_DNA"/>
</dbReference>
<dbReference type="RefSeq" id="WP_182659959.1">
    <property type="nucleotide sequence ID" value="NZ_VKHS01000016.1"/>
</dbReference>
<proteinExistence type="predicted"/>
<keyword evidence="2" id="KW-1185">Reference proteome</keyword>
<reference evidence="2" key="1">
    <citation type="submission" date="2019-10" db="EMBL/GenBank/DDBJ databases">
        <title>Streptomyces sp. nov., a novel actinobacterium isolated from alkaline environment.</title>
        <authorList>
            <person name="Golinska P."/>
        </authorList>
    </citation>
    <scope>NUCLEOTIDE SEQUENCE [LARGE SCALE GENOMIC DNA]</scope>
    <source>
        <strain evidence="2">DSM 42108</strain>
    </source>
</reference>
<protein>
    <recommendedName>
        <fullName evidence="3">MafI family immunity protein</fullName>
    </recommendedName>
</protein>
<evidence type="ECO:0008006" key="3">
    <source>
        <dbReference type="Google" id="ProtNLM"/>
    </source>
</evidence>
<dbReference type="AlphaFoldDB" id="A0A7W3SZT4"/>
<dbReference type="Proteomes" id="UP000530234">
    <property type="component" value="Unassembled WGS sequence"/>
</dbReference>
<accession>A0A7W3SZT4</accession>